<feature type="compositionally biased region" description="Basic residues" evidence="5">
    <location>
        <begin position="579"/>
        <end position="591"/>
    </location>
</feature>
<dbReference type="CDD" id="cd07042">
    <property type="entry name" value="STAS_SulP_like_sulfate_transporter"/>
    <property type="match status" value="1"/>
</dbReference>
<feature type="transmembrane region" description="Helical" evidence="6">
    <location>
        <begin position="412"/>
        <end position="432"/>
    </location>
</feature>
<evidence type="ECO:0000256" key="1">
    <source>
        <dbReference type="ARBA" id="ARBA00004141"/>
    </source>
</evidence>
<feature type="transmembrane region" description="Helical" evidence="6">
    <location>
        <begin position="262"/>
        <end position="282"/>
    </location>
</feature>
<sequence>MDMEDKGGSAGEYFVQRKVLDELSLDEVAQKGTWSTKPTLGEQMKEVMRCSAPRLKHTVLSWVPVLSWLPHYSFRENALGDVISGCSVGIMHLPQGMAYALLASLRPVFGLYTSLYPVLIYFIFGTSRHISIGTFAVISIMIGSVTERLAPDGNFVANSTNGTDNVDIDARDTQRVQIACALTILAGIFQILLGVVRFGFVVTYLSEPLVRGYTTGSACHVCVSQLKYLFGVKPDRFSGPLSLIYTLVDICRLLPETKVPELVVSLVALAVLIVVKEVNACYRQKLPLPIPIELIVIIAATIITHFCGLPDKYSIDVVGEIPSGLKAPRAPDVTLFSEVIGDAFAVAIVGYAINISLGKTFALKHGYKVDSNQELVALGLSNTVGGFFQCYSVTSSLSRSLVQESTGGKTQVAGLISSVIVLITILKIGSLFEDLPKAVLSTIVFVNLKGMFKQFMDVPMLWKTNKVDLLVWLVTFMSTILLNLDLGLAVSIGFSMLTVIFRTQLPRYSILGRVSDTDLYLDTETYKEAKEIPGLKIFRSSTTIYYTNAEMYLEALQEKSGIDIGKLLMAKKKHDAKLKRKQEKAKKKAKKEAKSQIKTVSQLSNGTFTSRESEMNKDEVYEGQRGHSLGNGVALNLKQTSTYGLSQGQVNLAFQNDMSDSDSETGCVKTITTVSLQGDEEMEKVHTLRTHSIILDISTTGFVDTVTVKTLKNIFRDFGEIDIDIYLAGCQACIIEQLETAGFFSESIPKSRLFVTVHDAVLHILQRLEQTDFILNVPCTTKM</sequence>
<feature type="domain" description="STAS" evidence="7">
    <location>
        <begin position="525"/>
        <end position="764"/>
    </location>
</feature>
<dbReference type="Pfam" id="PF00916">
    <property type="entry name" value="Sulfate_transp"/>
    <property type="match status" value="1"/>
</dbReference>
<reference evidence="8" key="1">
    <citation type="submission" date="2023-08" db="EMBL/GenBank/DDBJ databases">
        <authorList>
            <person name="Alioto T."/>
            <person name="Alioto T."/>
            <person name="Gomez Garrido J."/>
        </authorList>
    </citation>
    <scope>NUCLEOTIDE SEQUENCE</scope>
</reference>
<evidence type="ECO:0000256" key="5">
    <source>
        <dbReference type="SAM" id="MobiDB-lite"/>
    </source>
</evidence>
<dbReference type="NCBIfam" id="TIGR00815">
    <property type="entry name" value="sulP"/>
    <property type="match status" value="1"/>
</dbReference>
<dbReference type="InterPro" id="IPR018045">
    <property type="entry name" value="S04_transporter_CS"/>
</dbReference>
<evidence type="ECO:0000256" key="4">
    <source>
        <dbReference type="ARBA" id="ARBA00023136"/>
    </source>
</evidence>
<proteinExistence type="predicted"/>
<dbReference type="EMBL" id="OY660885">
    <property type="protein sequence ID" value="CAJ1085059.1"/>
    <property type="molecule type" value="Genomic_DNA"/>
</dbReference>
<keyword evidence="9" id="KW-1185">Reference proteome</keyword>
<dbReference type="AlphaFoldDB" id="A0AAV1HJV4"/>
<feature type="compositionally biased region" description="Basic and acidic residues" evidence="5">
    <location>
        <begin position="611"/>
        <end position="623"/>
    </location>
</feature>
<feature type="transmembrane region" description="Helical" evidence="6">
    <location>
        <begin position="178"/>
        <end position="200"/>
    </location>
</feature>
<feature type="transmembrane region" description="Helical" evidence="6">
    <location>
        <begin position="335"/>
        <end position="357"/>
    </location>
</feature>
<evidence type="ECO:0000313" key="8">
    <source>
        <dbReference type="EMBL" id="CAJ1085059.1"/>
    </source>
</evidence>
<feature type="transmembrane region" description="Helical" evidence="6">
    <location>
        <begin position="294"/>
        <end position="315"/>
    </location>
</feature>
<dbReference type="Pfam" id="PF01740">
    <property type="entry name" value="STAS"/>
    <property type="match status" value="1"/>
</dbReference>
<dbReference type="InterPro" id="IPR036513">
    <property type="entry name" value="STAS_dom_sf"/>
</dbReference>
<evidence type="ECO:0000256" key="6">
    <source>
        <dbReference type="SAM" id="Phobius"/>
    </source>
</evidence>
<name>A0AAV1HJV4_XYRNO</name>
<protein>
    <submittedName>
        <fullName evidence="8">Solute carrier family 26 member 6-like</fullName>
    </submittedName>
</protein>
<dbReference type="SUPFAM" id="SSF52091">
    <property type="entry name" value="SpoIIaa-like"/>
    <property type="match status" value="1"/>
</dbReference>
<dbReference type="GO" id="GO:0008271">
    <property type="term" value="F:secondary active sulfate transmembrane transporter activity"/>
    <property type="evidence" value="ECO:0007669"/>
    <property type="project" value="InterPro"/>
</dbReference>
<evidence type="ECO:0000313" key="9">
    <source>
        <dbReference type="Proteomes" id="UP001178508"/>
    </source>
</evidence>
<dbReference type="InterPro" id="IPR002645">
    <property type="entry name" value="STAS_dom"/>
</dbReference>
<dbReference type="PROSITE" id="PS50801">
    <property type="entry name" value="STAS"/>
    <property type="match status" value="1"/>
</dbReference>
<dbReference type="PANTHER" id="PTHR11814">
    <property type="entry name" value="SULFATE TRANSPORTER"/>
    <property type="match status" value="1"/>
</dbReference>
<keyword evidence="3 6" id="KW-1133">Transmembrane helix</keyword>
<dbReference type="InterPro" id="IPR011547">
    <property type="entry name" value="SLC26A/SulP_dom"/>
</dbReference>
<dbReference type="InterPro" id="IPR001902">
    <property type="entry name" value="SLC26A/SulP_fam"/>
</dbReference>
<evidence type="ECO:0000256" key="3">
    <source>
        <dbReference type="ARBA" id="ARBA00022989"/>
    </source>
</evidence>
<dbReference type="Proteomes" id="UP001178508">
    <property type="component" value="Chromosome 22"/>
</dbReference>
<feature type="transmembrane region" description="Helical" evidence="6">
    <location>
        <begin position="99"/>
        <end position="124"/>
    </location>
</feature>
<feature type="transmembrane region" description="Helical" evidence="6">
    <location>
        <begin position="469"/>
        <end position="501"/>
    </location>
</feature>
<keyword evidence="2 6" id="KW-0812">Transmembrane</keyword>
<keyword evidence="4 6" id="KW-0472">Membrane</keyword>
<dbReference type="GO" id="GO:0016020">
    <property type="term" value="C:membrane"/>
    <property type="evidence" value="ECO:0007669"/>
    <property type="project" value="UniProtKB-SubCell"/>
</dbReference>
<evidence type="ECO:0000256" key="2">
    <source>
        <dbReference type="ARBA" id="ARBA00022692"/>
    </source>
</evidence>
<comment type="subcellular location">
    <subcellularLocation>
        <location evidence="1">Membrane</location>
        <topology evidence="1">Multi-pass membrane protein</topology>
    </subcellularLocation>
</comment>
<evidence type="ECO:0000259" key="7">
    <source>
        <dbReference type="PROSITE" id="PS50801"/>
    </source>
</evidence>
<feature type="region of interest" description="Disordered" evidence="5">
    <location>
        <begin position="603"/>
        <end position="623"/>
    </location>
</feature>
<feature type="region of interest" description="Disordered" evidence="5">
    <location>
        <begin position="579"/>
        <end position="598"/>
    </location>
</feature>
<dbReference type="Gene3D" id="3.30.750.24">
    <property type="entry name" value="STAS domain"/>
    <property type="match status" value="1"/>
</dbReference>
<dbReference type="PROSITE" id="PS01130">
    <property type="entry name" value="SLC26A"/>
    <property type="match status" value="1"/>
</dbReference>
<organism evidence="8 9">
    <name type="scientific">Xyrichtys novacula</name>
    <name type="common">Pearly razorfish</name>
    <name type="synonym">Hemipteronotus novacula</name>
    <dbReference type="NCBI Taxonomy" id="13765"/>
    <lineage>
        <taxon>Eukaryota</taxon>
        <taxon>Metazoa</taxon>
        <taxon>Chordata</taxon>
        <taxon>Craniata</taxon>
        <taxon>Vertebrata</taxon>
        <taxon>Euteleostomi</taxon>
        <taxon>Actinopterygii</taxon>
        <taxon>Neopterygii</taxon>
        <taxon>Teleostei</taxon>
        <taxon>Neoteleostei</taxon>
        <taxon>Acanthomorphata</taxon>
        <taxon>Eupercaria</taxon>
        <taxon>Labriformes</taxon>
        <taxon>Labridae</taxon>
        <taxon>Xyrichtys</taxon>
    </lineage>
</organism>
<accession>A0AAV1HJV4</accession>
<gene>
    <name evidence="8" type="ORF">XNOV1_A007863</name>
</gene>